<dbReference type="PROSITE" id="PS00211">
    <property type="entry name" value="ABC_TRANSPORTER_1"/>
    <property type="match status" value="1"/>
</dbReference>
<dbReference type="GO" id="GO:0005886">
    <property type="term" value="C:plasma membrane"/>
    <property type="evidence" value="ECO:0007669"/>
    <property type="project" value="TreeGrafter"/>
</dbReference>
<evidence type="ECO:0000256" key="3">
    <source>
        <dbReference type="ARBA" id="ARBA00022448"/>
    </source>
</evidence>
<keyword evidence="6" id="KW-0067">ATP-binding</keyword>
<dbReference type="SMART" id="SM00382">
    <property type="entry name" value="AAA"/>
    <property type="match status" value="1"/>
</dbReference>
<dbReference type="InterPro" id="IPR017871">
    <property type="entry name" value="ABC_transporter-like_CS"/>
</dbReference>
<feature type="transmembrane region" description="Helical" evidence="9">
    <location>
        <begin position="574"/>
        <end position="594"/>
    </location>
</feature>
<dbReference type="Gene3D" id="3.40.50.300">
    <property type="entry name" value="P-loop containing nucleotide triphosphate hydrolases"/>
    <property type="match status" value="1"/>
</dbReference>
<evidence type="ECO:0000256" key="2">
    <source>
        <dbReference type="ARBA" id="ARBA00005814"/>
    </source>
</evidence>
<keyword evidence="12" id="KW-1185">Reference proteome</keyword>
<evidence type="ECO:0000256" key="5">
    <source>
        <dbReference type="ARBA" id="ARBA00022741"/>
    </source>
</evidence>
<reference evidence="11" key="1">
    <citation type="submission" date="2021-08" db="EMBL/GenBank/DDBJ databases">
        <authorList>
            <person name="Misof B."/>
            <person name="Oliver O."/>
            <person name="Podsiadlowski L."/>
            <person name="Donath A."/>
            <person name="Peters R."/>
            <person name="Mayer C."/>
            <person name="Rust J."/>
            <person name="Gunkel S."/>
            <person name="Lesny P."/>
            <person name="Martin S."/>
            <person name="Oeyen J.P."/>
            <person name="Petersen M."/>
            <person name="Panagiotis P."/>
            <person name="Wilbrandt J."/>
            <person name="Tanja T."/>
        </authorList>
    </citation>
    <scope>NUCLEOTIDE SEQUENCE</scope>
    <source>
        <strain evidence="11">GBR_01_08_01A</strain>
        <tissue evidence="11">Thorax + abdomen</tissue>
    </source>
</reference>
<dbReference type="Pfam" id="PF01061">
    <property type="entry name" value="ABC2_membrane"/>
    <property type="match status" value="1"/>
</dbReference>
<evidence type="ECO:0000256" key="8">
    <source>
        <dbReference type="ARBA" id="ARBA00023136"/>
    </source>
</evidence>
<comment type="caution">
    <text evidence="11">The sequence shown here is derived from an EMBL/GenBank/DDBJ whole genome shotgun (WGS) entry which is preliminary data.</text>
</comment>
<name>A0AAD9VSY3_9HYME</name>
<dbReference type="InterPro" id="IPR003593">
    <property type="entry name" value="AAA+_ATPase"/>
</dbReference>
<keyword evidence="8 9" id="KW-0472">Membrane</keyword>
<evidence type="ECO:0000256" key="7">
    <source>
        <dbReference type="ARBA" id="ARBA00022989"/>
    </source>
</evidence>
<dbReference type="InterPro" id="IPR013525">
    <property type="entry name" value="ABC2_TM"/>
</dbReference>
<dbReference type="Pfam" id="PF00005">
    <property type="entry name" value="ABC_tran"/>
    <property type="match status" value="1"/>
</dbReference>
<dbReference type="Proteomes" id="UP001258017">
    <property type="component" value="Unassembled WGS sequence"/>
</dbReference>
<comment type="subcellular location">
    <subcellularLocation>
        <location evidence="1">Membrane</location>
        <topology evidence="1">Multi-pass membrane protein</topology>
    </subcellularLocation>
</comment>
<organism evidence="11 12">
    <name type="scientific">Odynerus spinipes</name>
    <dbReference type="NCBI Taxonomy" id="1348599"/>
    <lineage>
        <taxon>Eukaryota</taxon>
        <taxon>Metazoa</taxon>
        <taxon>Ecdysozoa</taxon>
        <taxon>Arthropoda</taxon>
        <taxon>Hexapoda</taxon>
        <taxon>Insecta</taxon>
        <taxon>Pterygota</taxon>
        <taxon>Neoptera</taxon>
        <taxon>Endopterygota</taxon>
        <taxon>Hymenoptera</taxon>
        <taxon>Apocrita</taxon>
        <taxon>Aculeata</taxon>
        <taxon>Vespoidea</taxon>
        <taxon>Vespidae</taxon>
        <taxon>Eumeninae</taxon>
        <taxon>Odynerus</taxon>
    </lineage>
</organism>
<evidence type="ECO:0000259" key="10">
    <source>
        <dbReference type="PROSITE" id="PS50893"/>
    </source>
</evidence>
<evidence type="ECO:0000256" key="1">
    <source>
        <dbReference type="ARBA" id="ARBA00004141"/>
    </source>
</evidence>
<proteinExistence type="inferred from homology"/>
<feature type="domain" description="ABC transporter" evidence="10">
    <location>
        <begin position="48"/>
        <end position="287"/>
    </location>
</feature>
<dbReference type="GO" id="GO:0140359">
    <property type="term" value="F:ABC-type transporter activity"/>
    <property type="evidence" value="ECO:0007669"/>
    <property type="project" value="InterPro"/>
</dbReference>
<accession>A0AAD9VSY3</accession>
<evidence type="ECO:0000256" key="4">
    <source>
        <dbReference type="ARBA" id="ARBA00022692"/>
    </source>
</evidence>
<dbReference type="GO" id="GO:0016887">
    <property type="term" value="F:ATP hydrolysis activity"/>
    <property type="evidence" value="ECO:0007669"/>
    <property type="project" value="InterPro"/>
</dbReference>
<dbReference type="InterPro" id="IPR003439">
    <property type="entry name" value="ABC_transporter-like_ATP-bd"/>
</dbReference>
<gene>
    <name evidence="11" type="ORF">KPH14_010476</name>
</gene>
<feature type="transmembrane region" description="Helical" evidence="9">
    <location>
        <begin position="463"/>
        <end position="485"/>
    </location>
</feature>
<dbReference type="InterPro" id="IPR027417">
    <property type="entry name" value="P-loop_NTPase"/>
</dbReference>
<dbReference type="PANTHER" id="PTHR48041:SF118">
    <property type="entry name" value="ATP-BINDING CASSETTE TRANSPORTER (ABC TRANSPORTER) FAMILY G MEMBER 16"/>
    <property type="match status" value="1"/>
</dbReference>
<reference evidence="11" key="2">
    <citation type="journal article" date="2023" name="Commun. Biol.">
        <title>Intrasexual cuticular hydrocarbon dimorphism in a wasp sheds light on hydrocarbon biosynthesis genes in Hymenoptera.</title>
        <authorList>
            <person name="Moris V.C."/>
            <person name="Podsiadlowski L."/>
            <person name="Martin S."/>
            <person name="Oeyen J.P."/>
            <person name="Donath A."/>
            <person name="Petersen M."/>
            <person name="Wilbrandt J."/>
            <person name="Misof B."/>
            <person name="Liedtke D."/>
            <person name="Thamm M."/>
            <person name="Scheiner R."/>
            <person name="Schmitt T."/>
            <person name="Niehuis O."/>
        </authorList>
    </citation>
    <scope>NUCLEOTIDE SEQUENCE</scope>
    <source>
        <strain evidence="11">GBR_01_08_01A</strain>
    </source>
</reference>
<keyword evidence="7 9" id="KW-1133">Transmembrane helix</keyword>
<dbReference type="EMBL" id="JAIFRP010000021">
    <property type="protein sequence ID" value="KAK2585888.1"/>
    <property type="molecule type" value="Genomic_DNA"/>
</dbReference>
<dbReference type="InterPro" id="IPR050352">
    <property type="entry name" value="ABCG_transporters"/>
</dbReference>
<feature type="transmembrane region" description="Helical" evidence="9">
    <location>
        <begin position="353"/>
        <end position="371"/>
    </location>
</feature>
<protein>
    <recommendedName>
        <fullName evidence="10">ABC transporter domain-containing protein</fullName>
    </recommendedName>
</protein>
<dbReference type="AlphaFoldDB" id="A0AAD9VSY3"/>
<keyword evidence="4 9" id="KW-0812">Transmembrane</keyword>
<dbReference type="SUPFAM" id="SSF52540">
    <property type="entry name" value="P-loop containing nucleoside triphosphate hydrolases"/>
    <property type="match status" value="1"/>
</dbReference>
<keyword evidence="5" id="KW-0547">Nucleotide-binding</keyword>
<feature type="transmembrane region" description="Helical" evidence="9">
    <location>
        <begin position="491"/>
        <end position="509"/>
    </location>
</feature>
<sequence length="603" mass="68013">MDVSCSNDDSSTYRMVNDHPNVELIIDEHQTFSNGDACSYGKAQSMYIEFENLRYSVPNGKGKRKEIIENATGCFEPRKLTAVVGPSGAGKSTLLRIISGLNMSNVKGSIRINGCNEIDKDTFRKRICYIPQEFSLLPLLTTKETLRYAARLKLGQGHSAITSCFIVEEVAESLGLLNCLHTAVGKLSGGEKKRLSIGVEIVTKPTVLLLDEPTSGLDSASSNQVINLLHSMSRSGCTVACAVHQPSSQMISQFDTMIILDQGNTLYCGPREEVLNTFQEAGYVCPHFYNIAEFVLEVVTNQRGGDLKNLAKINSVKYVKWKSQNEYYRNGINDTSMEFKRVEMDETMTKLRFAAHIAVALLLGTIFYDFGNDANKVTSNISCIFFFLLFLFFANSMPVVQIFPIEASVFFREYQNHWYRLLPYYVSKILSDLPMQLLCPSCFFIIAYYMTGQPMESHRFTQAWLVSILLTILGQSVGIAVGAAFDTQLGTFLIPALSIPMFLFAGFFLKLREISVYYQPLCMISFFRYAFEGFVQAIYGSNRGPLVCPEAYCYWHSPKQILSMMDMPSVKFEIIVVVLIAWIFCLHVIIYAALRWKLYCIRK</sequence>
<comment type="similarity">
    <text evidence="2">Belongs to the ABC transporter superfamily. ABCG family. Eye pigment precursor importer (TC 3.A.1.204) subfamily.</text>
</comment>
<evidence type="ECO:0000313" key="12">
    <source>
        <dbReference type="Proteomes" id="UP001258017"/>
    </source>
</evidence>
<feature type="transmembrane region" description="Helical" evidence="9">
    <location>
        <begin position="521"/>
        <end position="539"/>
    </location>
</feature>
<dbReference type="GO" id="GO:0005524">
    <property type="term" value="F:ATP binding"/>
    <property type="evidence" value="ECO:0007669"/>
    <property type="project" value="UniProtKB-KW"/>
</dbReference>
<dbReference type="PANTHER" id="PTHR48041">
    <property type="entry name" value="ABC TRANSPORTER G FAMILY MEMBER 28"/>
    <property type="match status" value="1"/>
</dbReference>
<feature type="transmembrane region" description="Helical" evidence="9">
    <location>
        <begin position="383"/>
        <end position="403"/>
    </location>
</feature>
<keyword evidence="3" id="KW-0813">Transport</keyword>
<dbReference type="CDD" id="cd03213">
    <property type="entry name" value="ABCG_EPDR"/>
    <property type="match status" value="1"/>
</dbReference>
<evidence type="ECO:0000256" key="9">
    <source>
        <dbReference type="SAM" id="Phobius"/>
    </source>
</evidence>
<evidence type="ECO:0000256" key="6">
    <source>
        <dbReference type="ARBA" id="ARBA00022840"/>
    </source>
</evidence>
<feature type="transmembrane region" description="Helical" evidence="9">
    <location>
        <begin position="433"/>
        <end position="451"/>
    </location>
</feature>
<dbReference type="PROSITE" id="PS50893">
    <property type="entry name" value="ABC_TRANSPORTER_2"/>
    <property type="match status" value="1"/>
</dbReference>
<evidence type="ECO:0000313" key="11">
    <source>
        <dbReference type="EMBL" id="KAK2585888.1"/>
    </source>
</evidence>